<accession>A0A505DK62</accession>
<evidence type="ECO:0000259" key="4">
    <source>
        <dbReference type="Pfam" id="PF00456"/>
    </source>
</evidence>
<gene>
    <name evidence="5" type="ORF">FGD71_022635</name>
</gene>
<protein>
    <submittedName>
        <fullName evidence="5">Transketolase</fullName>
    </submittedName>
</protein>
<dbReference type="InterPro" id="IPR005474">
    <property type="entry name" value="Transketolase_N"/>
</dbReference>
<organism evidence="5 6">
    <name type="scientific">Streptomyces sporangiiformans</name>
    <dbReference type="NCBI Taxonomy" id="2315329"/>
    <lineage>
        <taxon>Bacteria</taxon>
        <taxon>Bacillati</taxon>
        <taxon>Actinomycetota</taxon>
        <taxon>Actinomycetes</taxon>
        <taxon>Kitasatosporales</taxon>
        <taxon>Streptomycetaceae</taxon>
        <taxon>Streptomyces</taxon>
    </lineage>
</organism>
<reference evidence="5 6" key="1">
    <citation type="submission" date="2019-06" db="EMBL/GenBank/DDBJ databases">
        <title>Streptomyces sporangiiformans sp. nov., a novel actinomycete isolated from soil in Mount Song.</title>
        <authorList>
            <person name="Han L."/>
        </authorList>
    </citation>
    <scope>NUCLEOTIDE SEQUENCE [LARGE SCALE GENOMIC DNA]</scope>
    <source>
        <strain evidence="5 6">NEAU-SSA 1</strain>
    </source>
</reference>
<dbReference type="RefSeq" id="WP_119102326.1">
    <property type="nucleotide sequence ID" value="NZ_QXMJ01000147.1"/>
</dbReference>
<comment type="caution">
    <text evidence="5">The sequence shown here is derived from an EMBL/GenBank/DDBJ whole genome shotgun (WGS) entry which is preliminary data.</text>
</comment>
<dbReference type="GO" id="GO:0000287">
    <property type="term" value="F:magnesium ion binding"/>
    <property type="evidence" value="ECO:0007669"/>
    <property type="project" value="UniProtKB-ARBA"/>
</dbReference>
<dbReference type="EMBL" id="VCHX02000147">
    <property type="protein sequence ID" value="TPQ20076.1"/>
    <property type="molecule type" value="Genomic_DNA"/>
</dbReference>
<keyword evidence="3" id="KW-0786">Thiamine pyrophosphate</keyword>
<dbReference type="PANTHER" id="PTHR47514">
    <property type="entry name" value="TRANSKETOLASE N-TERMINAL SECTION-RELATED"/>
    <property type="match status" value="1"/>
</dbReference>
<evidence type="ECO:0000256" key="3">
    <source>
        <dbReference type="ARBA" id="ARBA00023052"/>
    </source>
</evidence>
<proteinExistence type="inferred from homology"/>
<feature type="domain" description="Transketolase N-terminal" evidence="4">
    <location>
        <begin position="199"/>
        <end position="276"/>
    </location>
</feature>
<dbReference type="PANTHER" id="PTHR47514:SF1">
    <property type="entry name" value="TRANSKETOLASE N-TERMINAL SECTION-RELATED"/>
    <property type="match status" value="1"/>
</dbReference>
<dbReference type="AlphaFoldDB" id="A0A505DK62"/>
<evidence type="ECO:0000313" key="6">
    <source>
        <dbReference type="Proteomes" id="UP000317378"/>
    </source>
</evidence>
<dbReference type="Gene3D" id="3.40.50.970">
    <property type="match status" value="1"/>
</dbReference>
<evidence type="ECO:0000256" key="2">
    <source>
        <dbReference type="ARBA" id="ARBA00007131"/>
    </source>
</evidence>
<dbReference type="InterPro" id="IPR029061">
    <property type="entry name" value="THDP-binding"/>
</dbReference>
<sequence length="607" mass="65053">MTTVASQSLDLAERAPLLDRFEDVARAAMPRLTPDEAATVERELAAWTRLDARYPTPSAELAGVAAAVPERLYDDSAQVLLRMHEIAGSGNYQSCLSSLPLVRACFDLGLVPGHHPGDAEATDAELIVGRGHIAPSFYAERYVRGAFPFAPLTTLHRDGLTGVVHQNWGFRNTMRYSLGVGVAQAVSLAWELRRRGKQRKVVCLAGDGELHEGVTFECLRFAYEAGLDNLILVVDANGKGIEPLRAPVSREYLSHYLGTATDADGQDTESVAKALRELLDTPGSGVLLCATRKEGHSFKPPATPSAPAPRPSFATTSGKLLASFQEATERQLAVFTGDMAARFGLTGAVPYENVGLAETLSLGLTLSLPDDTVKVVATDAMYYMDSLSMLTEATTSTRNLLVLAGRSWGAWGGASNALNLLDQVMGTKVYEPVTAAEFTACAARLLTDPSTAHVLSMVDARFAEPGTHCAADIDGAVWITPPGTDGQDAPDLDCAVISFGYATVLVEEANREFGVPHLHCAALRPHLDPALTERLRRCRSLLSVEYNGVPGGFGEGLRARHLLPVTAHGVTGDILNCVHDKQLARHDMAPAQLTERLRDLRENGPAA</sequence>
<name>A0A505DK62_9ACTN</name>
<comment type="cofactor">
    <cofactor evidence="1">
        <name>thiamine diphosphate</name>
        <dbReference type="ChEBI" id="CHEBI:58937"/>
    </cofactor>
</comment>
<dbReference type="Pfam" id="PF00456">
    <property type="entry name" value="Transketolase_N"/>
    <property type="match status" value="1"/>
</dbReference>
<comment type="similarity">
    <text evidence="2">Belongs to the transketolase family.</text>
</comment>
<keyword evidence="6" id="KW-1185">Reference proteome</keyword>
<dbReference type="SUPFAM" id="SSF52518">
    <property type="entry name" value="Thiamin diphosphate-binding fold (THDP-binding)"/>
    <property type="match status" value="1"/>
</dbReference>
<dbReference type="Proteomes" id="UP000317378">
    <property type="component" value="Unassembled WGS sequence"/>
</dbReference>
<dbReference type="OrthoDB" id="8732661at2"/>
<evidence type="ECO:0000256" key="1">
    <source>
        <dbReference type="ARBA" id="ARBA00001964"/>
    </source>
</evidence>
<evidence type="ECO:0000313" key="5">
    <source>
        <dbReference type="EMBL" id="TPQ20076.1"/>
    </source>
</evidence>